<gene>
    <name evidence="1" type="ORF">B5807_11629</name>
</gene>
<dbReference type="AlphaFoldDB" id="A0A1Y2LIB2"/>
<name>A0A1Y2LIB2_EPING</name>
<accession>A0A1Y2LIB2</accession>
<reference evidence="1 2" key="1">
    <citation type="journal article" date="2017" name="Genome Announc.">
        <title>Genome sequence of the saprophytic ascomycete Epicoccum nigrum ICMP 19927 strain isolated from New Zealand.</title>
        <authorList>
            <person name="Fokin M."/>
            <person name="Fleetwood D."/>
            <person name="Weir B.S."/>
            <person name="Villas-Boas S.G."/>
        </authorList>
    </citation>
    <scope>NUCLEOTIDE SEQUENCE [LARGE SCALE GENOMIC DNA]</scope>
    <source>
        <strain evidence="1 2">ICMP 19927</strain>
    </source>
</reference>
<proteinExistence type="predicted"/>
<evidence type="ECO:0000313" key="1">
    <source>
        <dbReference type="EMBL" id="OSS43783.1"/>
    </source>
</evidence>
<dbReference type="EMBL" id="KZ107861">
    <property type="protein sequence ID" value="OSS43783.1"/>
    <property type="molecule type" value="Genomic_DNA"/>
</dbReference>
<dbReference type="InParanoid" id="A0A1Y2LIB2"/>
<dbReference type="Proteomes" id="UP000193240">
    <property type="component" value="Unassembled WGS sequence"/>
</dbReference>
<protein>
    <submittedName>
        <fullName evidence="1">Uncharacterized protein</fullName>
    </submittedName>
</protein>
<keyword evidence="2" id="KW-1185">Reference proteome</keyword>
<evidence type="ECO:0000313" key="2">
    <source>
        <dbReference type="Proteomes" id="UP000193240"/>
    </source>
</evidence>
<organism evidence="1 2">
    <name type="scientific">Epicoccum nigrum</name>
    <name type="common">Soil fungus</name>
    <name type="synonym">Epicoccum purpurascens</name>
    <dbReference type="NCBI Taxonomy" id="105696"/>
    <lineage>
        <taxon>Eukaryota</taxon>
        <taxon>Fungi</taxon>
        <taxon>Dikarya</taxon>
        <taxon>Ascomycota</taxon>
        <taxon>Pezizomycotina</taxon>
        <taxon>Dothideomycetes</taxon>
        <taxon>Pleosporomycetidae</taxon>
        <taxon>Pleosporales</taxon>
        <taxon>Pleosporineae</taxon>
        <taxon>Didymellaceae</taxon>
        <taxon>Epicoccum</taxon>
    </lineage>
</organism>
<sequence length="105" mass="12054">MSLHIRISDFTIHIQLMLWKFELLDCAKATGSPVYGEEGSSGQPAPITWDYPHRDVLVLKLRCFGADLVTYKQEWRCLDYESGPEAIRITLLTYMAFSGMMDSLY</sequence>